<protein>
    <submittedName>
        <fullName evidence="1">Uncharacterized protein</fullName>
    </submittedName>
</protein>
<dbReference type="EMBL" id="HACA01029210">
    <property type="protein sequence ID" value="CDW46571.1"/>
    <property type="molecule type" value="Transcribed_RNA"/>
</dbReference>
<name>A0A0K2V9G4_LEPSM</name>
<dbReference type="AlphaFoldDB" id="A0A0K2V9G4"/>
<sequence>MYLLRKAFKALHIDRKTTSQIHKSLIDLISIIATEYTIWKLCKTGTCDDKPRSARIRLNIEKLQLKL</sequence>
<proteinExistence type="predicted"/>
<organism evidence="1">
    <name type="scientific">Lepeophtheirus salmonis</name>
    <name type="common">Salmon louse</name>
    <name type="synonym">Caligus salmonis</name>
    <dbReference type="NCBI Taxonomy" id="72036"/>
    <lineage>
        <taxon>Eukaryota</taxon>
        <taxon>Metazoa</taxon>
        <taxon>Ecdysozoa</taxon>
        <taxon>Arthropoda</taxon>
        <taxon>Crustacea</taxon>
        <taxon>Multicrustacea</taxon>
        <taxon>Hexanauplia</taxon>
        <taxon>Copepoda</taxon>
        <taxon>Siphonostomatoida</taxon>
        <taxon>Caligidae</taxon>
        <taxon>Lepeophtheirus</taxon>
    </lineage>
</organism>
<reference evidence="1" key="1">
    <citation type="submission" date="2014-05" db="EMBL/GenBank/DDBJ databases">
        <authorList>
            <person name="Chronopoulou M."/>
        </authorList>
    </citation>
    <scope>NUCLEOTIDE SEQUENCE</scope>
    <source>
        <tissue evidence="1">Whole organism</tissue>
    </source>
</reference>
<evidence type="ECO:0000313" key="1">
    <source>
        <dbReference type="EMBL" id="CDW46571.1"/>
    </source>
</evidence>
<accession>A0A0K2V9G4</accession>